<evidence type="ECO:0000256" key="1">
    <source>
        <dbReference type="SAM" id="SignalP"/>
    </source>
</evidence>
<dbReference type="Proteomes" id="UP001597108">
    <property type="component" value="Unassembled WGS sequence"/>
</dbReference>
<feature type="signal peptide" evidence="1">
    <location>
        <begin position="1"/>
        <end position="25"/>
    </location>
</feature>
<keyword evidence="3" id="KW-1185">Reference proteome</keyword>
<reference evidence="3" key="1">
    <citation type="journal article" date="2019" name="Int. J. Syst. Evol. Microbiol.">
        <title>The Global Catalogue of Microorganisms (GCM) 10K type strain sequencing project: providing services to taxonomists for standard genome sequencing and annotation.</title>
        <authorList>
            <consortium name="The Broad Institute Genomics Platform"/>
            <consortium name="The Broad Institute Genome Sequencing Center for Infectious Disease"/>
            <person name="Wu L."/>
            <person name="Ma J."/>
        </authorList>
    </citation>
    <scope>NUCLEOTIDE SEQUENCE [LARGE SCALE GENOMIC DNA]</scope>
    <source>
        <strain evidence="3">CCUG 60524</strain>
    </source>
</reference>
<accession>A0ABW3ISI4</accession>
<evidence type="ECO:0000313" key="2">
    <source>
        <dbReference type="EMBL" id="MFD0980941.1"/>
    </source>
</evidence>
<keyword evidence="1" id="KW-0732">Signal</keyword>
<gene>
    <name evidence="2" type="ORF">ACFQ2S_14935</name>
</gene>
<sequence length="113" mass="11841">MRRFSCIFGVLVGIGLTAGAGISQAEGLQDILSGKTLTSPKGRTVYVLGSDGRLSGTIAKEAVVGIWDIRNGQWCRSISEPAVHAGDACRTVAVDGQNVTLISSEQAVVYTMK</sequence>
<evidence type="ECO:0000313" key="3">
    <source>
        <dbReference type="Proteomes" id="UP001597108"/>
    </source>
</evidence>
<dbReference type="InterPro" id="IPR011047">
    <property type="entry name" value="Quinoprotein_ADH-like_sf"/>
</dbReference>
<feature type="chain" id="PRO_5045693554" evidence="1">
    <location>
        <begin position="26"/>
        <end position="113"/>
    </location>
</feature>
<comment type="caution">
    <text evidence="2">The sequence shown here is derived from an EMBL/GenBank/DDBJ whole genome shotgun (WGS) entry which is preliminary data.</text>
</comment>
<dbReference type="SUPFAM" id="SSF50998">
    <property type="entry name" value="Quinoprotein alcohol dehydrogenase-like"/>
    <property type="match status" value="1"/>
</dbReference>
<dbReference type="EMBL" id="JBHTJT010000031">
    <property type="protein sequence ID" value="MFD0980941.1"/>
    <property type="molecule type" value="Genomic_DNA"/>
</dbReference>
<dbReference type="RefSeq" id="WP_386075627.1">
    <property type="nucleotide sequence ID" value="NZ_JBHTJT010000031.1"/>
</dbReference>
<proteinExistence type="predicted"/>
<protein>
    <submittedName>
        <fullName evidence="2">Uncharacterized protein</fullName>
    </submittedName>
</protein>
<organism evidence="2 3">
    <name type="scientific">Tropicimonas aquimaris</name>
    <dbReference type="NCBI Taxonomy" id="914152"/>
    <lineage>
        <taxon>Bacteria</taxon>
        <taxon>Pseudomonadati</taxon>
        <taxon>Pseudomonadota</taxon>
        <taxon>Alphaproteobacteria</taxon>
        <taxon>Rhodobacterales</taxon>
        <taxon>Roseobacteraceae</taxon>
        <taxon>Tropicimonas</taxon>
    </lineage>
</organism>
<name>A0ABW3ISI4_9RHOB</name>